<dbReference type="OrthoDB" id="428683at2"/>
<proteinExistence type="predicted"/>
<evidence type="ECO:0000313" key="3">
    <source>
        <dbReference type="EMBL" id="POZ60290.1"/>
    </source>
</evidence>
<feature type="domain" description="Antitoxin Xre/MbcA/ParS-like toxin-binding" evidence="1">
    <location>
        <begin position="88"/>
        <end position="136"/>
    </location>
</feature>
<dbReference type="GO" id="GO:0003677">
    <property type="term" value="F:DNA binding"/>
    <property type="evidence" value="ECO:0007669"/>
    <property type="project" value="InterPro"/>
</dbReference>
<dbReference type="InterPro" id="IPR024467">
    <property type="entry name" value="Xre/MbcA/ParS-like_toxin-bd"/>
</dbReference>
<dbReference type="InterPro" id="IPR046847">
    <property type="entry name" value="Xre-like_HTH"/>
</dbReference>
<accession>A0A2S5DB07</accession>
<gene>
    <name evidence="3" type="ORF">C2I19_19680</name>
</gene>
<dbReference type="EMBL" id="PQWB01000146">
    <property type="protein sequence ID" value="POZ60290.1"/>
    <property type="molecule type" value="Genomic_DNA"/>
</dbReference>
<dbReference type="AlphaFoldDB" id="A0A2S5DB07"/>
<evidence type="ECO:0000313" key="4">
    <source>
        <dbReference type="Proteomes" id="UP000237082"/>
    </source>
</evidence>
<evidence type="ECO:0000259" key="2">
    <source>
        <dbReference type="Pfam" id="PF20432"/>
    </source>
</evidence>
<feature type="domain" description="Antitoxin Xre-like helix-turn-helix" evidence="2">
    <location>
        <begin position="22"/>
        <end position="83"/>
    </location>
</feature>
<dbReference type="RefSeq" id="WP_103904304.1">
    <property type="nucleotide sequence ID" value="NZ_PQWB01000146.1"/>
</dbReference>
<reference evidence="4" key="1">
    <citation type="submission" date="2018-02" db="EMBL/GenBank/DDBJ databases">
        <authorList>
            <person name="O'Hara-Hanley K."/>
            <person name="Soby S."/>
        </authorList>
    </citation>
    <scope>NUCLEOTIDE SEQUENCE [LARGE SCALE GENOMIC DNA]</scope>
    <source>
        <strain evidence="4">MWU14-2602</strain>
    </source>
</reference>
<comment type="caution">
    <text evidence="3">The sequence shown here is derived from an EMBL/GenBank/DDBJ whole genome shotgun (WGS) entry which is preliminary data.</text>
</comment>
<name>A0A2S5DB07_9NEIS</name>
<protein>
    <submittedName>
        <fullName evidence="3">Uncharacterized protein</fullName>
    </submittedName>
</protein>
<dbReference type="Pfam" id="PF09722">
    <property type="entry name" value="Xre_MbcA_ParS_C"/>
    <property type="match status" value="1"/>
</dbReference>
<evidence type="ECO:0000259" key="1">
    <source>
        <dbReference type="Pfam" id="PF09722"/>
    </source>
</evidence>
<dbReference type="Pfam" id="PF20432">
    <property type="entry name" value="Xre-like-HTH"/>
    <property type="match status" value="1"/>
</dbReference>
<organism evidence="3 4">
    <name type="scientific">Chromobacterium alticapitis</name>
    <dbReference type="NCBI Taxonomy" id="2073169"/>
    <lineage>
        <taxon>Bacteria</taxon>
        <taxon>Pseudomonadati</taxon>
        <taxon>Pseudomonadota</taxon>
        <taxon>Betaproteobacteria</taxon>
        <taxon>Neisseriales</taxon>
        <taxon>Chromobacteriaceae</taxon>
        <taxon>Chromobacterium</taxon>
    </lineage>
</organism>
<sequence>MEYPSTGAAAITAWLTLPTNTQIEMIRQGLPATAIHAVSEEFGIPIKHLCLILGLSPQRASHRISRQRLLDSPASEKLLRIMRIGRTAESILGNKKLAGAWLQQHNITLNASPLSLMDTELGGGLAQRVLASIEHGLPV</sequence>
<dbReference type="Proteomes" id="UP000237082">
    <property type="component" value="Unassembled WGS sequence"/>
</dbReference>
<keyword evidence="4" id="KW-1185">Reference proteome</keyword>